<evidence type="ECO:0000313" key="1">
    <source>
        <dbReference type="EMBL" id="KAI8002829.1"/>
    </source>
</evidence>
<evidence type="ECO:0000313" key="2">
    <source>
        <dbReference type="Proteomes" id="UP001060215"/>
    </source>
</evidence>
<name>A0ACC0GQE2_9ERIC</name>
<dbReference type="EMBL" id="CM045766">
    <property type="protein sequence ID" value="KAI8002829.1"/>
    <property type="molecule type" value="Genomic_DNA"/>
</dbReference>
<dbReference type="Proteomes" id="UP001060215">
    <property type="component" value="Chromosome 9"/>
</dbReference>
<gene>
    <name evidence="1" type="ORF">LOK49_LG08G03178</name>
</gene>
<organism evidence="1 2">
    <name type="scientific">Camellia lanceoleosa</name>
    <dbReference type="NCBI Taxonomy" id="1840588"/>
    <lineage>
        <taxon>Eukaryota</taxon>
        <taxon>Viridiplantae</taxon>
        <taxon>Streptophyta</taxon>
        <taxon>Embryophyta</taxon>
        <taxon>Tracheophyta</taxon>
        <taxon>Spermatophyta</taxon>
        <taxon>Magnoliopsida</taxon>
        <taxon>eudicotyledons</taxon>
        <taxon>Gunneridae</taxon>
        <taxon>Pentapetalae</taxon>
        <taxon>asterids</taxon>
        <taxon>Ericales</taxon>
        <taxon>Theaceae</taxon>
        <taxon>Camellia</taxon>
    </lineage>
</organism>
<sequence length="170" mass="19398">MQAIQNMGKMYKGGLFFSKYQSSSAVFFLHKYTNDRGVFIDLSKWEGGVKRGHIIVPAGNNGSGWTGLAFMLRKVIRNEPKRSNIGKEDRVRVAEGVQSMGSQEMVLAKKMGVNKGRMFVNLFNENRMSTLRVDMERAVVCVRCDFSSNWAQIEKELSRYLKMNIVLQPF</sequence>
<protein>
    <submittedName>
        <fullName evidence="1">Uncharacterized protein</fullName>
    </submittedName>
</protein>
<keyword evidence="2" id="KW-1185">Reference proteome</keyword>
<accession>A0ACC0GQE2</accession>
<comment type="caution">
    <text evidence="1">The sequence shown here is derived from an EMBL/GenBank/DDBJ whole genome shotgun (WGS) entry which is preliminary data.</text>
</comment>
<proteinExistence type="predicted"/>
<reference evidence="1 2" key="1">
    <citation type="journal article" date="2022" name="Plant J.">
        <title>Chromosome-level genome of Camellia lanceoleosa provides a valuable resource for understanding genome evolution and self-incompatibility.</title>
        <authorList>
            <person name="Gong W."/>
            <person name="Xiao S."/>
            <person name="Wang L."/>
            <person name="Liao Z."/>
            <person name="Chang Y."/>
            <person name="Mo W."/>
            <person name="Hu G."/>
            <person name="Li W."/>
            <person name="Zhao G."/>
            <person name="Zhu H."/>
            <person name="Hu X."/>
            <person name="Ji K."/>
            <person name="Xiang X."/>
            <person name="Song Q."/>
            <person name="Yuan D."/>
            <person name="Jin S."/>
            <person name="Zhang L."/>
        </authorList>
    </citation>
    <scope>NUCLEOTIDE SEQUENCE [LARGE SCALE GENOMIC DNA]</scope>
    <source>
        <strain evidence="1">SQ_2022a</strain>
    </source>
</reference>